<comment type="caution">
    <text evidence="9">The sequence shown here is derived from an EMBL/GenBank/DDBJ whole genome shotgun (WGS) entry which is preliminary data.</text>
</comment>
<dbReference type="PROSITE" id="PS50850">
    <property type="entry name" value="MFS"/>
    <property type="match status" value="1"/>
</dbReference>
<feature type="transmembrane region" description="Helical" evidence="7">
    <location>
        <begin position="111"/>
        <end position="135"/>
    </location>
</feature>
<feature type="transmembrane region" description="Helical" evidence="7">
    <location>
        <begin position="289"/>
        <end position="308"/>
    </location>
</feature>
<keyword evidence="6 7" id="KW-0472">Membrane</keyword>
<reference evidence="9 10" key="1">
    <citation type="journal article" date="2019" name="Int. J. Syst. Evol. Microbiol.">
        <title>The Global Catalogue of Microorganisms (GCM) 10K type strain sequencing project: providing services to taxonomists for standard genome sequencing and annotation.</title>
        <authorList>
            <consortium name="The Broad Institute Genomics Platform"/>
            <consortium name="The Broad Institute Genome Sequencing Center for Infectious Disease"/>
            <person name="Wu L."/>
            <person name="Ma J."/>
        </authorList>
    </citation>
    <scope>NUCLEOTIDE SEQUENCE [LARGE SCALE GENOMIC DNA]</scope>
    <source>
        <strain evidence="9 10">JCM 14736</strain>
    </source>
</reference>
<evidence type="ECO:0000256" key="7">
    <source>
        <dbReference type="SAM" id="Phobius"/>
    </source>
</evidence>
<feature type="transmembrane region" description="Helical" evidence="7">
    <location>
        <begin position="257"/>
        <end position="277"/>
    </location>
</feature>
<dbReference type="SUPFAM" id="SSF103473">
    <property type="entry name" value="MFS general substrate transporter"/>
    <property type="match status" value="1"/>
</dbReference>
<dbReference type="Pfam" id="PF07690">
    <property type="entry name" value="MFS_1"/>
    <property type="match status" value="1"/>
</dbReference>
<dbReference type="InterPro" id="IPR011701">
    <property type="entry name" value="MFS"/>
</dbReference>
<feature type="transmembrane region" description="Helical" evidence="7">
    <location>
        <begin position="53"/>
        <end position="76"/>
    </location>
</feature>
<evidence type="ECO:0000256" key="3">
    <source>
        <dbReference type="ARBA" id="ARBA00022475"/>
    </source>
</evidence>
<evidence type="ECO:0000256" key="1">
    <source>
        <dbReference type="ARBA" id="ARBA00004651"/>
    </source>
</evidence>
<evidence type="ECO:0000256" key="6">
    <source>
        <dbReference type="ARBA" id="ARBA00023136"/>
    </source>
</evidence>
<feature type="transmembrane region" description="Helical" evidence="7">
    <location>
        <begin position="88"/>
        <end position="105"/>
    </location>
</feature>
<dbReference type="EMBL" id="BAAAOB010000006">
    <property type="protein sequence ID" value="GAA1800224.1"/>
    <property type="molecule type" value="Genomic_DNA"/>
</dbReference>
<feature type="transmembrane region" description="Helical" evidence="7">
    <location>
        <begin position="22"/>
        <end position="47"/>
    </location>
</feature>
<evidence type="ECO:0000259" key="8">
    <source>
        <dbReference type="PROSITE" id="PS50850"/>
    </source>
</evidence>
<organism evidence="9 10">
    <name type="scientific">Leucobacter iarius</name>
    <dbReference type="NCBI Taxonomy" id="333963"/>
    <lineage>
        <taxon>Bacteria</taxon>
        <taxon>Bacillati</taxon>
        <taxon>Actinomycetota</taxon>
        <taxon>Actinomycetes</taxon>
        <taxon>Micrococcales</taxon>
        <taxon>Microbacteriaceae</taxon>
        <taxon>Leucobacter</taxon>
    </lineage>
</organism>
<dbReference type="InterPro" id="IPR036259">
    <property type="entry name" value="MFS_trans_sf"/>
</dbReference>
<feature type="domain" description="Major facilitator superfamily (MFS) profile" evidence="8">
    <location>
        <begin position="22"/>
        <end position="405"/>
    </location>
</feature>
<feature type="transmembrane region" description="Helical" evidence="7">
    <location>
        <begin position="180"/>
        <end position="205"/>
    </location>
</feature>
<keyword evidence="5 7" id="KW-1133">Transmembrane helix</keyword>
<keyword evidence="2" id="KW-0813">Transport</keyword>
<evidence type="ECO:0000313" key="10">
    <source>
        <dbReference type="Proteomes" id="UP001500851"/>
    </source>
</evidence>
<protein>
    <submittedName>
        <fullName evidence="9">MFS transporter</fullName>
    </submittedName>
</protein>
<dbReference type="Proteomes" id="UP001500851">
    <property type="component" value="Unassembled WGS sequence"/>
</dbReference>
<dbReference type="InterPro" id="IPR050171">
    <property type="entry name" value="MFS_Transporters"/>
</dbReference>
<feature type="transmembrane region" description="Helical" evidence="7">
    <location>
        <begin position="147"/>
        <end position="168"/>
    </location>
</feature>
<feature type="transmembrane region" description="Helical" evidence="7">
    <location>
        <begin position="381"/>
        <end position="403"/>
    </location>
</feature>
<evidence type="ECO:0000256" key="5">
    <source>
        <dbReference type="ARBA" id="ARBA00022989"/>
    </source>
</evidence>
<dbReference type="PANTHER" id="PTHR23517">
    <property type="entry name" value="RESISTANCE PROTEIN MDTM, PUTATIVE-RELATED-RELATED"/>
    <property type="match status" value="1"/>
</dbReference>
<keyword evidence="4 7" id="KW-0812">Transmembrane</keyword>
<dbReference type="InterPro" id="IPR020846">
    <property type="entry name" value="MFS_dom"/>
</dbReference>
<dbReference type="PANTHER" id="PTHR23517:SF13">
    <property type="entry name" value="MAJOR FACILITATOR SUPERFAMILY MFS_1"/>
    <property type="match status" value="1"/>
</dbReference>
<evidence type="ECO:0000256" key="2">
    <source>
        <dbReference type="ARBA" id="ARBA00022448"/>
    </source>
</evidence>
<gene>
    <name evidence="9" type="ORF">GCM10009768_31510</name>
</gene>
<comment type="subcellular location">
    <subcellularLocation>
        <location evidence="1">Cell membrane</location>
        <topology evidence="1">Multi-pass membrane protein</topology>
    </subcellularLocation>
</comment>
<keyword evidence="3" id="KW-1003">Cell membrane</keyword>
<evidence type="ECO:0000313" key="9">
    <source>
        <dbReference type="EMBL" id="GAA1800224.1"/>
    </source>
</evidence>
<feature type="transmembrane region" description="Helical" evidence="7">
    <location>
        <begin position="314"/>
        <end position="333"/>
    </location>
</feature>
<dbReference type="Gene3D" id="1.20.1250.20">
    <property type="entry name" value="MFS general substrate transporter like domains"/>
    <property type="match status" value="1"/>
</dbReference>
<evidence type="ECO:0000256" key="4">
    <source>
        <dbReference type="ARBA" id="ARBA00022692"/>
    </source>
</evidence>
<proteinExistence type="predicted"/>
<name>A0ABN2LV19_9MICO</name>
<sequence>MPSPTTLSSPPHVAASAVPRRAVVATAFAFAVTMMGTTIPTPLYSIYSAELAFSPLTVTVLFAVYALGVVGALSLFGRLSDDLGRRPVLLIAVALALFSAILFMLPPSLPLLIVARVISGLGAGLMSGTGTAAVIDLFPAERKAAAGTLAVAANTGGLALGTFLAGLLADVAPLPLAVPFIAHLALCALALISLAAWTPAPAPDARGTLRIRPRRLRVPPEIRGSFVRAVLAAGTGFAVTGVLTAVSALFLAKELHLASHLLAGSVVAIAFAGMAVGQLIARRMRPRTALAVGCAGLVLAAAALAAALSAALLAALLVSAVLLGVSGGLCLNAGIATTVEQVPPAHRGEVSSSFFAGIYLMLAVPAIGVGLLAVATGLRPAGLVFAAVVAVLAAAVGIVELVGARRSAR</sequence>
<feature type="transmembrane region" description="Helical" evidence="7">
    <location>
        <begin position="226"/>
        <end position="251"/>
    </location>
</feature>
<keyword evidence="10" id="KW-1185">Reference proteome</keyword>
<feature type="transmembrane region" description="Helical" evidence="7">
    <location>
        <begin position="354"/>
        <end position="375"/>
    </location>
</feature>
<accession>A0ABN2LV19</accession>